<dbReference type="EMBL" id="GL732534">
    <property type="protein sequence ID" value="EFX84611.1"/>
    <property type="molecule type" value="Genomic_DNA"/>
</dbReference>
<dbReference type="InParanoid" id="E9G7R6"/>
<accession>E9G7R6</accession>
<name>E9G7R6_DAPPU</name>
<keyword evidence="2" id="KW-1185">Reference proteome</keyword>
<organism evidence="1 2">
    <name type="scientific">Daphnia pulex</name>
    <name type="common">Water flea</name>
    <dbReference type="NCBI Taxonomy" id="6669"/>
    <lineage>
        <taxon>Eukaryota</taxon>
        <taxon>Metazoa</taxon>
        <taxon>Ecdysozoa</taxon>
        <taxon>Arthropoda</taxon>
        <taxon>Crustacea</taxon>
        <taxon>Branchiopoda</taxon>
        <taxon>Diplostraca</taxon>
        <taxon>Cladocera</taxon>
        <taxon>Anomopoda</taxon>
        <taxon>Daphniidae</taxon>
        <taxon>Daphnia</taxon>
    </lineage>
</organism>
<dbReference type="PhylomeDB" id="E9G7R6"/>
<reference evidence="1 2" key="1">
    <citation type="journal article" date="2011" name="Science">
        <title>The ecoresponsive genome of Daphnia pulex.</title>
        <authorList>
            <person name="Colbourne J.K."/>
            <person name="Pfrender M.E."/>
            <person name="Gilbert D."/>
            <person name="Thomas W.K."/>
            <person name="Tucker A."/>
            <person name="Oakley T.H."/>
            <person name="Tokishita S."/>
            <person name="Aerts A."/>
            <person name="Arnold G.J."/>
            <person name="Basu M.K."/>
            <person name="Bauer D.J."/>
            <person name="Caceres C.E."/>
            <person name="Carmel L."/>
            <person name="Casola C."/>
            <person name="Choi J.H."/>
            <person name="Detter J.C."/>
            <person name="Dong Q."/>
            <person name="Dusheyko S."/>
            <person name="Eads B.D."/>
            <person name="Frohlich T."/>
            <person name="Geiler-Samerotte K.A."/>
            <person name="Gerlach D."/>
            <person name="Hatcher P."/>
            <person name="Jogdeo S."/>
            <person name="Krijgsveld J."/>
            <person name="Kriventseva E.V."/>
            <person name="Kultz D."/>
            <person name="Laforsch C."/>
            <person name="Lindquist E."/>
            <person name="Lopez J."/>
            <person name="Manak J.R."/>
            <person name="Muller J."/>
            <person name="Pangilinan J."/>
            <person name="Patwardhan R.P."/>
            <person name="Pitluck S."/>
            <person name="Pritham E.J."/>
            <person name="Rechtsteiner A."/>
            <person name="Rho M."/>
            <person name="Rogozin I.B."/>
            <person name="Sakarya O."/>
            <person name="Salamov A."/>
            <person name="Schaack S."/>
            <person name="Shapiro H."/>
            <person name="Shiga Y."/>
            <person name="Skalitzky C."/>
            <person name="Smith Z."/>
            <person name="Souvorov A."/>
            <person name="Sung W."/>
            <person name="Tang Z."/>
            <person name="Tsuchiya D."/>
            <person name="Tu H."/>
            <person name="Vos H."/>
            <person name="Wang M."/>
            <person name="Wolf Y.I."/>
            <person name="Yamagata H."/>
            <person name="Yamada T."/>
            <person name="Ye Y."/>
            <person name="Shaw J.R."/>
            <person name="Andrews J."/>
            <person name="Crease T.J."/>
            <person name="Tang H."/>
            <person name="Lucas S.M."/>
            <person name="Robertson H.M."/>
            <person name="Bork P."/>
            <person name="Koonin E.V."/>
            <person name="Zdobnov E.M."/>
            <person name="Grigoriev I.V."/>
            <person name="Lynch M."/>
            <person name="Boore J.L."/>
        </authorList>
    </citation>
    <scope>NUCLEOTIDE SEQUENCE [LARGE SCALE GENOMIC DNA]</scope>
</reference>
<evidence type="ECO:0000313" key="2">
    <source>
        <dbReference type="Proteomes" id="UP000000305"/>
    </source>
</evidence>
<dbReference type="PANTHER" id="PTHR33173:SF2">
    <property type="entry name" value="MYND-TYPE DOMAIN-CONTAINING PROTEIN"/>
    <property type="match status" value="1"/>
</dbReference>
<gene>
    <name evidence="1" type="ORF">DAPPUDRAFT_314859</name>
</gene>
<protein>
    <submittedName>
        <fullName evidence="1">Uncharacterized protein</fullName>
    </submittedName>
</protein>
<sequence length="236" mass="28622">MVTKFQKQMFVVLKKVSYLVRLMPKLSIGKKKQQLLWAARLRDNKPPEPVHHSKVTIILDSCLNRWISGMFYRFPKELYFFPENEIQDHYFGEDYQKYKEILEADYDISERINEVRYYTNPLYRWQLSKYFIHHAFIVFKTDKWWWSIEKNGEGVTIARAQRLENVRDKYQLDRNRIVSERTGIELIKTAPGSVNITVKELIDRLWKGKQMNLNYKEKNGKQFANFIYDKIFRFLD</sequence>
<dbReference type="AlphaFoldDB" id="E9G7R6"/>
<dbReference type="Proteomes" id="UP000000305">
    <property type="component" value="Unassembled WGS sequence"/>
</dbReference>
<dbReference type="OrthoDB" id="5954249at2759"/>
<evidence type="ECO:0000313" key="1">
    <source>
        <dbReference type="EMBL" id="EFX84611.1"/>
    </source>
</evidence>
<dbReference type="PANTHER" id="PTHR33173">
    <property type="match status" value="1"/>
</dbReference>
<proteinExistence type="predicted"/>
<dbReference type="KEGG" id="dpx:DAPPUDRAFT_314859"/>
<dbReference type="HOGENOM" id="CLU_1176461_0_0_1"/>